<dbReference type="CDD" id="cd09604">
    <property type="entry name" value="M1_APN_like"/>
    <property type="match status" value="1"/>
</dbReference>
<dbReference type="EMBL" id="JAKZGS010000017">
    <property type="protein sequence ID" value="MCH7399596.1"/>
    <property type="molecule type" value="Genomic_DNA"/>
</dbReference>
<gene>
    <name evidence="2" type="ORF">MM236_16475</name>
</gene>
<organism evidence="2 3">
    <name type="scientific">Belliella calami</name>
    <dbReference type="NCBI Taxonomy" id="2923436"/>
    <lineage>
        <taxon>Bacteria</taxon>
        <taxon>Pseudomonadati</taxon>
        <taxon>Bacteroidota</taxon>
        <taxon>Cytophagia</taxon>
        <taxon>Cytophagales</taxon>
        <taxon>Cyclobacteriaceae</taxon>
        <taxon>Belliella</taxon>
    </lineage>
</organism>
<dbReference type="InterPro" id="IPR050344">
    <property type="entry name" value="Peptidase_M1_aminopeptidases"/>
</dbReference>
<dbReference type="PANTHER" id="PTHR11533:SF174">
    <property type="entry name" value="PUROMYCIN-SENSITIVE AMINOPEPTIDASE-RELATED"/>
    <property type="match status" value="1"/>
</dbReference>
<sequence length="653" mass="74621">MTHIVKRVFLLFLVLTGGINLEAQQVKDNKDAAFTEFGYRQGTAYRSATGKPGPNYWQNKSDYVINVELDEENHSVKGSWTITYTNNSPEALDFIWLFLEQNRFTEESRGTLTTPVQGNRYSGDVNGGYTIENVKASLSGRNKAVSNEYLISDTRMQVVFAEPIPANGGVATVSMDFEYKIPVKGMDRMGRLDVKDGTIYAMAQWYPRVAVLDDVTGWNTDPYLGAGEFYLGYGDFDYKVTVPFDHIVVGSGELQNPSQVLTKEQQNRMKNAAESDERVYIINPDEVGDNGNIRPRQDGKLTWHFKMNNTRDVAFASSKAFIWDAVGANLPSGKRIIAQSVYPKESDGEEAWGRSTEYSKASIEHYSEMWYEYPYPVAVNVAADIGGMEYPGLNFCSYKSKGESLWGVTDHEFGHNWFPMIVGTNERRHAWMDEGFNTFINYYSYLAFNEGEYTNDLIQTRKYLGWLTNDNREPIATHADRTQSNNLGMVAYMKPALGFIMLREYILGHERFDKAFRSYIKTWAYKHPQPTDFFNHVENVSGENLDWFWKGWFYSNANIDLSVDGVYPYGANYIVVFSNKGDMPMPVNFEVTYEDGQKERRSLPVEVWFKGNTWQHLLKADKKVVKVEIDPDKIITDVNAGNDVWPSALYEKQ</sequence>
<dbReference type="PANTHER" id="PTHR11533">
    <property type="entry name" value="PROTEASE M1 ZINC METALLOPROTEASE"/>
    <property type="match status" value="1"/>
</dbReference>
<dbReference type="Proteomes" id="UP001165488">
    <property type="component" value="Unassembled WGS sequence"/>
</dbReference>
<dbReference type="InterPro" id="IPR027268">
    <property type="entry name" value="Peptidase_M4/M1_CTD_sf"/>
</dbReference>
<comment type="caution">
    <text evidence="2">The sequence shown here is derived from an EMBL/GenBank/DDBJ whole genome shotgun (WGS) entry which is preliminary data.</text>
</comment>
<dbReference type="SUPFAM" id="SSF55486">
    <property type="entry name" value="Metalloproteases ('zincins'), catalytic domain"/>
    <property type="match status" value="1"/>
</dbReference>
<accession>A0ABS9USK2</accession>
<dbReference type="Gene3D" id="1.10.390.10">
    <property type="entry name" value="Neutral Protease Domain 2"/>
    <property type="match status" value="1"/>
</dbReference>
<keyword evidence="3" id="KW-1185">Reference proteome</keyword>
<reference evidence="2" key="1">
    <citation type="submission" date="2022-03" db="EMBL/GenBank/DDBJ databases">
        <title>De novo assembled genomes of Belliella spp. (Cyclobacteriaceae) strains.</title>
        <authorList>
            <person name="Szabo A."/>
            <person name="Korponai K."/>
            <person name="Felfoldi T."/>
        </authorList>
    </citation>
    <scope>NUCLEOTIDE SEQUENCE</scope>
    <source>
        <strain evidence="2">DSM 107340</strain>
    </source>
</reference>
<evidence type="ECO:0000313" key="2">
    <source>
        <dbReference type="EMBL" id="MCH7399596.1"/>
    </source>
</evidence>
<dbReference type="InterPro" id="IPR014782">
    <property type="entry name" value="Peptidase_M1_dom"/>
</dbReference>
<evidence type="ECO:0000259" key="1">
    <source>
        <dbReference type="Pfam" id="PF01433"/>
    </source>
</evidence>
<feature type="domain" description="Peptidase M1 membrane alanine aminopeptidase" evidence="1">
    <location>
        <begin position="371"/>
        <end position="552"/>
    </location>
</feature>
<evidence type="ECO:0000313" key="3">
    <source>
        <dbReference type="Proteomes" id="UP001165488"/>
    </source>
</evidence>
<dbReference type="RefSeq" id="WP_241276088.1">
    <property type="nucleotide sequence ID" value="NZ_JAKZGS010000017.1"/>
</dbReference>
<name>A0ABS9USK2_9BACT</name>
<protein>
    <submittedName>
        <fullName evidence="2">M1 family metallopeptidase</fullName>
    </submittedName>
</protein>
<dbReference type="Pfam" id="PF01433">
    <property type="entry name" value="Peptidase_M1"/>
    <property type="match status" value="1"/>
</dbReference>
<proteinExistence type="predicted"/>